<sequence length="487" mass="54006">MKDFKKIVLFAVVLLFAVSCEDFSLDLEVQNYEHPNDNILTSDPVALTAAAGGILNNWYMTVHDYGGPAMMMQTMADVSTCSWGNVGMNDMSGEPRAAWNNSPSYGNGYATNDYFNSLYAVLSDANTLVAAAEKGTEFENPDLVKMIGKTGQAFAIGYLALVFDRVWLSDENGAINEDGSSSDYKEAMTFALEKLDDAIAIAKSSGVDVPETWLPGGNNGNAVFTQFLNSMGARMLVGNVRNKAQKGSINWDKVLSYTNNGLTDDFTIFMDDDVWYDLAPKTYLVYPGWGRVDMRVVNMMDPNTPAYWPDGEVTLPESTSDDARLLSDYQYLSSQNFNPTRGTYHYSTYRYSRYDYYISDWVTDVTEYSASENDMYKAEALLQKGSLTEAAQVINDGTRTVRGQLPPVDANADDIANAIHYERLVEFAYTGMSLSFFEMRKEDLLQKGTPLHFPVPGKALEAIPEENYTYGGSQGVAGEDYSNGGWR</sequence>
<reference evidence="2 3" key="1">
    <citation type="submission" date="2014-09" db="EMBL/GenBank/DDBJ databases">
        <title>Draft Genome Sequence of Draconibacterium sp. JN14CK-3.</title>
        <authorList>
            <person name="Dong C."/>
            <person name="Lai Q."/>
            <person name="Shao Z."/>
        </authorList>
    </citation>
    <scope>NUCLEOTIDE SEQUENCE [LARGE SCALE GENOMIC DNA]</scope>
    <source>
        <strain evidence="2 3">JN14CK-3</strain>
    </source>
</reference>
<organism evidence="2 3">
    <name type="scientific">Draconibacterium sediminis</name>
    <dbReference type="NCBI Taxonomy" id="1544798"/>
    <lineage>
        <taxon>Bacteria</taxon>
        <taxon>Pseudomonadati</taxon>
        <taxon>Bacteroidota</taxon>
        <taxon>Bacteroidia</taxon>
        <taxon>Marinilabiliales</taxon>
        <taxon>Prolixibacteraceae</taxon>
        <taxon>Draconibacterium</taxon>
    </lineage>
</organism>
<dbReference type="AlphaFoldDB" id="A0A0D8J6I7"/>
<comment type="caution">
    <text evidence="2">The sequence shown here is derived from an EMBL/GenBank/DDBJ whole genome shotgun (WGS) entry which is preliminary data.</text>
</comment>
<dbReference type="STRING" id="1544798.LH29_18740"/>
<evidence type="ECO:0000313" key="2">
    <source>
        <dbReference type="EMBL" id="KJF42585.1"/>
    </source>
</evidence>
<evidence type="ECO:0000256" key="1">
    <source>
        <dbReference type="SAM" id="SignalP"/>
    </source>
</evidence>
<dbReference type="PROSITE" id="PS51257">
    <property type="entry name" value="PROKAR_LIPOPROTEIN"/>
    <property type="match status" value="1"/>
</dbReference>
<dbReference type="SUPFAM" id="SSF48452">
    <property type="entry name" value="TPR-like"/>
    <property type="match status" value="1"/>
</dbReference>
<proteinExistence type="predicted"/>
<evidence type="ECO:0000313" key="3">
    <source>
        <dbReference type="Proteomes" id="UP000032544"/>
    </source>
</evidence>
<protein>
    <submittedName>
        <fullName evidence="2">Uncharacterized protein</fullName>
    </submittedName>
</protein>
<gene>
    <name evidence="2" type="ORF">LH29_18740</name>
</gene>
<dbReference type="Gene3D" id="1.25.40.390">
    <property type="match status" value="1"/>
</dbReference>
<dbReference type="OrthoDB" id="725871at2"/>
<keyword evidence="1" id="KW-0732">Signal</keyword>
<accession>A0A0D8J6I7</accession>
<dbReference type="InterPro" id="IPR011990">
    <property type="entry name" value="TPR-like_helical_dom_sf"/>
</dbReference>
<name>A0A0D8J6I7_9BACT</name>
<dbReference type="EMBL" id="JRHC01000005">
    <property type="protein sequence ID" value="KJF42585.1"/>
    <property type="molecule type" value="Genomic_DNA"/>
</dbReference>
<dbReference type="Proteomes" id="UP000032544">
    <property type="component" value="Unassembled WGS sequence"/>
</dbReference>
<keyword evidence="3" id="KW-1185">Reference proteome</keyword>
<dbReference type="RefSeq" id="WP_045032404.1">
    <property type="nucleotide sequence ID" value="NZ_JRHC01000005.1"/>
</dbReference>
<feature type="chain" id="PRO_5002331194" evidence="1">
    <location>
        <begin position="25"/>
        <end position="487"/>
    </location>
</feature>
<feature type="signal peptide" evidence="1">
    <location>
        <begin position="1"/>
        <end position="24"/>
    </location>
</feature>